<accession>A0A9P5Z388</accession>
<gene>
    <name evidence="1" type="ORF">BDN70DRAFT_894519</name>
</gene>
<dbReference type="EMBL" id="MU155202">
    <property type="protein sequence ID" value="KAF9480011.1"/>
    <property type="molecule type" value="Genomic_DNA"/>
</dbReference>
<comment type="caution">
    <text evidence="1">The sequence shown here is derived from an EMBL/GenBank/DDBJ whole genome shotgun (WGS) entry which is preliminary data.</text>
</comment>
<dbReference type="Proteomes" id="UP000807469">
    <property type="component" value="Unassembled WGS sequence"/>
</dbReference>
<reference evidence="1" key="1">
    <citation type="submission" date="2020-11" db="EMBL/GenBank/DDBJ databases">
        <authorList>
            <consortium name="DOE Joint Genome Institute"/>
            <person name="Ahrendt S."/>
            <person name="Riley R."/>
            <person name="Andreopoulos W."/>
            <person name="Labutti K."/>
            <person name="Pangilinan J."/>
            <person name="Ruiz-Duenas F.J."/>
            <person name="Barrasa J.M."/>
            <person name="Sanchez-Garcia M."/>
            <person name="Camarero S."/>
            <person name="Miyauchi S."/>
            <person name="Serrano A."/>
            <person name="Linde D."/>
            <person name="Babiker R."/>
            <person name="Drula E."/>
            <person name="Ayuso-Fernandez I."/>
            <person name="Pacheco R."/>
            <person name="Padilla G."/>
            <person name="Ferreira P."/>
            <person name="Barriuso J."/>
            <person name="Kellner H."/>
            <person name="Castanera R."/>
            <person name="Alfaro M."/>
            <person name="Ramirez L."/>
            <person name="Pisabarro A.G."/>
            <person name="Kuo A."/>
            <person name="Tritt A."/>
            <person name="Lipzen A."/>
            <person name="He G."/>
            <person name="Yan M."/>
            <person name="Ng V."/>
            <person name="Cullen D."/>
            <person name="Martin F."/>
            <person name="Rosso M.-N."/>
            <person name="Henrissat B."/>
            <person name="Hibbett D."/>
            <person name="Martinez A.T."/>
            <person name="Grigoriev I.V."/>
        </authorList>
    </citation>
    <scope>NUCLEOTIDE SEQUENCE</scope>
    <source>
        <strain evidence="1">CIRM-BRFM 674</strain>
    </source>
</reference>
<dbReference type="AlphaFoldDB" id="A0A9P5Z388"/>
<proteinExistence type="predicted"/>
<organism evidence="1 2">
    <name type="scientific">Pholiota conissans</name>
    <dbReference type="NCBI Taxonomy" id="109636"/>
    <lineage>
        <taxon>Eukaryota</taxon>
        <taxon>Fungi</taxon>
        <taxon>Dikarya</taxon>
        <taxon>Basidiomycota</taxon>
        <taxon>Agaricomycotina</taxon>
        <taxon>Agaricomycetes</taxon>
        <taxon>Agaricomycetidae</taxon>
        <taxon>Agaricales</taxon>
        <taxon>Agaricineae</taxon>
        <taxon>Strophariaceae</taxon>
        <taxon>Pholiota</taxon>
    </lineage>
</organism>
<evidence type="ECO:0000313" key="2">
    <source>
        <dbReference type="Proteomes" id="UP000807469"/>
    </source>
</evidence>
<evidence type="ECO:0000313" key="1">
    <source>
        <dbReference type="EMBL" id="KAF9480011.1"/>
    </source>
</evidence>
<protein>
    <submittedName>
        <fullName evidence="1">Uncharacterized protein</fullName>
    </submittedName>
</protein>
<sequence length="330" mass="36887">MDFQRRTYRNPYGFHKNGYSKPGFAKLSGIKVGSPRFQSLMENVDNLRRKYLNNNATAKQQPEEVTCIGNELTKKFPEIFGDDYGRMLLFYMLRVVGGAHSRSRSVIKCNNNNLVLTHVVDEDNDPDRGSAGLLPGIVVRRPNSGSTAPEEVIQNPSRLVLDCVLLTKRQSSLKDGVSFVHMSSNTVDVPERPEHCSDSSLSSLDLLKKTFTPSCPPLLTSAVPPTHTGVTNDTVSQQPLPVPSSATIIQAAEIHTFLGTCVPSMMHYLRRFVDFGCVTSTHLRSVSQWRPEQRYKLLKKILRSGLLDAAPLDMDIAILENQFDTYFLED</sequence>
<name>A0A9P5Z388_9AGAR</name>
<dbReference type="OrthoDB" id="3067696at2759"/>
<keyword evidence="2" id="KW-1185">Reference proteome</keyword>